<gene>
    <name evidence="11" type="ORF">IAA04_04130</name>
</gene>
<dbReference type="AlphaFoldDB" id="A0A9D2PE78"/>
<evidence type="ECO:0000313" key="12">
    <source>
        <dbReference type="Proteomes" id="UP000823883"/>
    </source>
</evidence>
<proteinExistence type="predicted"/>
<dbReference type="EMBL" id="DWWL01000025">
    <property type="protein sequence ID" value="HJC47223.1"/>
    <property type="molecule type" value="Genomic_DNA"/>
</dbReference>
<reference evidence="11" key="2">
    <citation type="submission" date="2021-04" db="EMBL/GenBank/DDBJ databases">
        <authorList>
            <person name="Gilroy R."/>
        </authorList>
    </citation>
    <scope>NUCLEOTIDE SEQUENCE</scope>
    <source>
        <strain evidence="11">CHK183-5548</strain>
    </source>
</reference>
<comment type="catalytic activity">
    <reaction evidence="1">
        <text>ATP + protein L-histidine = ADP + protein N-phospho-L-histidine.</text>
        <dbReference type="EC" id="2.7.13.3"/>
    </reaction>
</comment>
<evidence type="ECO:0000256" key="1">
    <source>
        <dbReference type="ARBA" id="ARBA00000085"/>
    </source>
</evidence>
<dbReference type="GO" id="GO:0016020">
    <property type="term" value="C:membrane"/>
    <property type="evidence" value="ECO:0007669"/>
    <property type="project" value="UniProtKB-SubCell"/>
</dbReference>
<evidence type="ECO:0000256" key="5">
    <source>
        <dbReference type="ARBA" id="ARBA00022679"/>
    </source>
</evidence>
<dbReference type="PROSITE" id="PS50885">
    <property type="entry name" value="HAMP"/>
    <property type="match status" value="1"/>
</dbReference>
<protein>
    <recommendedName>
        <fullName evidence="3">histidine kinase</fullName>
        <ecNumber evidence="3">2.7.13.3</ecNumber>
    </recommendedName>
</protein>
<dbReference type="GO" id="GO:0000155">
    <property type="term" value="F:phosphorelay sensor kinase activity"/>
    <property type="evidence" value="ECO:0007669"/>
    <property type="project" value="InterPro"/>
</dbReference>
<dbReference type="InterPro" id="IPR005467">
    <property type="entry name" value="His_kinase_dom"/>
</dbReference>
<dbReference type="Gene3D" id="3.30.565.10">
    <property type="entry name" value="Histidine kinase-like ATPase, C-terminal domain"/>
    <property type="match status" value="1"/>
</dbReference>
<dbReference type="Gene3D" id="6.10.340.10">
    <property type="match status" value="1"/>
</dbReference>
<evidence type="ECO:0000256" key="4">
    <source>
        <dbReference type="ARBA" id="ARBA00022553"/>
    </source>
</evidence>
<evidence type="ECO:0000256" key="2">
    <source>
        <dbReference type="ARBA" id="ARBA00004370"/>
    </source>
</evidence>
<accession>A0A9D2PE78</accession>
<dbReference type="SMART" id="SM00387">
    <property type="entry name" value="HATPase_c"/>
    <property type="match status" value="1"/>
</dbReference>
<comment type="subcellular location">
    <subcellularLocation>
        <location evidence="2">Membrane</location>
    </subcellularLocation>
</comment>
<keyword evidence="5" id="KW-0808">Transferase</keyword>
<dbReference type="CDD" id="cd06225">
    <property type="entry name" value="HAMP"/>
    <property type="match status" value="1"/>
</dbReference>
<feature type="domain" description="HAMP" evidence="10">
    <location>
        <begin position="302"/>
        <end position="354"/>
    </location>
</feature>
<keyword evidence="4" id="KW-0597">Phosphoprotein</keyword>
<feature type="domain" description="Histidine kinase" evidence="9">
    <location>
        <begin position="463"/>
        <end position="565"/>
    </location>
</feature>
<evidence type="ECO:0000256" key="7">
    <source>
        <dbReference type="ARBA" id="ARBA00023012"/>
    </source>
</evidence>
<dbReference type="PRINTS" id="PR00344">
    <property type="entry name" value="BCTRLSENSOR"/>
</dbReference>
<keyword evidence="8" id="KW-1133">Transmembrane helix</keyword>
<evidence type="ECO:0000256" key="8">
    <source>
        <dbReference type="SAM" id="Phobius"/>
    </source>
</evidence>
<dbReference type="InterPro" id="IPR050640">
    <property type="entry name" value="Bact_2-comp_sensor_kinase"/>
</dbReference>
<dbReference type="PANTHER" id="PTHR34220:SF7">
    <property type="entry name" value="SENSOR HISTIDINE KINASE YPDA"/>
    <property type="match status" value="1"/>
</dbReference>
<dbReference type="InterPro" id="IPR004358">
    <property type="entry name" value="Sig_transdc_His_kin-like_C"/>
</dbReference>
<dbReference type="Proteomes" id="UP000823883">
    <property type="component" value="Unassembled WGS sequence"/>
</dbReference>
<dbReference type="InterPro" id="IPR010559">
    <property type="entry name" value="Sig_transdc_His_kin_internal"/>
</dbReference>
<keyword evidence="8" id="KW-0812">Transmembrane</keyword>
<evidence type="ECO:0000259" key="9">
    <source>
        <dbReference type="PROSITE" id="PS50109"/>
    </source>
</evidence>
<comment type="caution">
    <text evidence="11">The sequence shown here is derived from an EMBL/GenBank/DDBJ whole genome shotgun (WGS) entry which is preliminary data.</text>
</comment>
<sequence length="568" mass="63539">MKIFRFVQLKYQIFFSCVLVAVLPLLLTSFFQVRIFDLSLKSQVLSEGNVQSRTAADLFDGLLSDCVLACQSLDQSAATILIDSKNDATIEELYMSLYTAASSLRTDAVFSIYDVGGMLRFTTDETVASPSLSRFDGLLKSLIGTKRQVYYYTPAYSGEGEKESRFQAAYPIENQSGMRTGILVLDFSEESLENLFRGCHGSGSTLILQDPLGNPVYSSNRNLSYEEQKELLKAAEEEGSGDFQKNSGFAYQRRETRDGYFLVRRMAPPISDFAVSQMRELSLVMSLVCLALCLLIAMALSRQISRPIRQLADGMRRVRKGNLGVQVAVESQDELGELTAAFNRMSTELKRNVEERMEQQKALSAARLKLYQTQLNPHFLYNTLDTIKWSAKIHELPDVAVMAENLAGILRQALSSREFVTLREELETIDSYMAIQKARLPEGFQYETEVPDSLMPALVPKMVLQPLVENAVLHGVEHDGNGYICILAVQDGTDLKISVFDDGRGMPPEVVRWINSPSPEKQDGHLGLYNLISILKIYYGEGYGLKARSEEGEGTTITITLPMEEKHV</sequence>
<feature type="transmembrane region" description="Helical" evidence="8">
    <location>
        <begin position="12"/>
        <end position="31"/>
    </location>
</feature>
<organism evidence="11 12">
    <name type="scientific">Candidatus Lachnoclostridium pullistercoris</name>
    <dbReference type="NCBI Taxonomy" id="2838632"/>
    <lineage>
        <taxon>Bacteria</taxon>
        <taxon>Bacillati</taxon>
        <taxon>Bacillota</taxon>
        <taxon>Clostridia</taxon>
        <taxon>Lachnospirales</taxon>
        <taxon>Lachnospiraceae</taxon>
    </lineage>
</organism>
<dbReference type="Pfam" id="PF00672">
    <property type="entry name" value="HAMP"/>
    <property type="match status" value="1"/>
</dbReference>
<evidence type="ECO:0000256" key="3">
    <source>
        <dbReference type="ARBA" id="ARBA00012438"/>
    </source>
</evidence>
<evidence type="ECO:0000256" key="6">
    <source>
        <dbReference type="ARBA" id="ARBA00022777"/>
    </source>
</evidence>
<evidence type="ECO:0000313" key="11">
    <source>
        <dbReference type="EMBL" id="HJC47223.1"/>
    </source>
</evidence>
<dbReference type="SMART" id="SM00304">
    <property type="entry name" value="HAMP"/>
    <property type="match status" value="1"/>
</dbReference>
<evidence type="ECO:0000259" key="10">
    <source>
        <dbReference type="PROSITE" id="PS50885"/>
    </source>
</evidence>
<name>A0A9D2PE78_9FIRM</name>
<keyword evidence="8" id="KW-0472">Membrane</keyword>
<dbReference type="Pfam" id="PF02518">
    <property type="entry name" value="HATPase_c"/>
    <property type="match status" value="1"/>
</dbReference>
<dbReference type="InterPro" id="IPR003594">
    <property type="entry name" value="HATPase_dom"/>
</dbReference>
<dbReference type="SUPFAM" id="SSF55874">
    <property type="entry name" value="ATPase domain of HSP90 chaperone/DNA topoisomerase II/histidine kinase"/>
    <property type="match status" value="1"/>
</dbReference>
<dbReference type="PANTHER" id="PTHR34220">
    <property type="entry name" value="SENSOR HISTIDINE KINASE YPDA"/>
    <property type="match status" value="1"/>
</dbReference>
<dbReference type="Pfam" id="PF06580">
    <property type="entry name" value="His_kinase"/>
    <property type="match status" value="1"/>
</dbReference>
<dbReference type="InterPro" id="IPR036890">
    <property type="entry name" value="HATPase_C_sf"/>
</dbReference>
<dbReference type="InterPro" id="IPR003660">
    <property type="entry name" value="HAMP_dom"/>
</dbReference>
<dbReference type="SUPFAM" id="SSF158472">
    <property type="entry name" value="HAMP domain-like"/>
    <property type="match status" value="1"/>
</dbReference>
<reference evidence="11" key="1">
    <citation type="journal article" date="2021" name="PeerJ">
        <title>Extensive microbial diversity within the chicken gut microbiome revealed by metagenomics and culture.</title>
        <authorList>
            <person name="Gilroy R."/>
            <person name="Ravi A."/>
            <person name="Getino M."/>
            <person name="Pursley I."/>
            <person name="Horton D.L."/>
            <person name="Alikhan N.F."/>
            <person name="Baker D."/>
            <person name="Gharbi K."/>
            <person name="Hall N."/>
            <person name="Watson M."/>
            <person name="Adriaenssens E.M."/>
            <person name="Foster-Nyarko E."/>
            <person name="Jarju S."/>
            <person name="Secka A."/>
            <person name="Antonio M."/>
            <person name="Oren A."/>
            <person name="Chaudhuri R.R."/>
            <person name="La Ragione R."/>
            <person name="Hildebrand F."/>
            <person name="Pallen M.J."/>
        </authorList>
    </citation>
    <scope>NUCLEOTIDE SEQUENCE</scope>
    <source>
        <strain evidence="11">CHK183-5548</strain>
    </source>
</reference>
<dbReference type="EC" id="2.7.13.3" evidence="3"/>
<keyword evidence="7" id="KW-0902">Two-component regulatory system</keyword>
<dbReference type="PROSITE" id="PS50109">
    <property type="entry name" value="HIS_KIN"/>
    <property type="match status" value="1"/>
</dbReference>
<keyword evidence="6 11" id="KW-0418">Kinase</keyword>